<accession>A0AAD6I363</accession>
<sequence>MFLLRGPRAAESSVLIDQSIPSTSDKPAMKGAILLFPKACLTKSQIHIDYELRPLKLQQSEIEAQVRTWKASSNSTLFDQLHTLSPEEQSVLHDATKRDDYLTYVEWVHFSDFNPLIRGMESTRARTITLILHLEPLLLPLLDSESIDLPLGRTLYRRTTKFQFGPESEPEPEPEPTLPFGEEFEESSRRVEYLAATDEKWGGMASDMGDDEVDRVIGDLLAKYTTLNGM</sequence>
<reference evidence="2" key="1">
    <citation type="journal article" date="2023" name="IMA Fungus">
        <title>Comparative genomic study of the Penicillium genus elucidates a diverse pangenome and 15 lateral gene transfer events.</title>
        <authorList>
            <person name="Petersen C."/>
            <person name="Sorensen T."/>
            <person name="Nielsen M.R."/>
            <person name="Sondergaard T.E."/>
            <person name="Sorensen J.L."/>
            <person name="Fitzpatrick D.A."/>
            <person name="Frisvad J.C."/>
            <person name="Nielsen K.L."/>
        </authorList>
    </citation>
    <scope>NUCLEOTIDE SEQUENCE</scope>
    <source>
        <strain evidence="2">IBT 15450</strain>
    </source>
</reference>
<evidence type="ECO:0000313" key="3">
    <source>
        <dbReference type="Proteomes" id="UP001219568"/>
    </source>
</evidence>
<evidence type="ECO:0000313" key="2">
    <source>
        <dbReference type="EMBL" id="KAJ6027424.1"/>
    </source>
</evidence>
<dbReference type="AlphaFoldDB" id="A0AAD6I363"/>
<gene>
    <name evidence="2" type="ORF">N7460_012241</name>
</gene>
<feature type="region of interest" description="Disordered" evidence="1">
    <location>
        <begin position="162"/>
        <end position="183"/>
    </location>
</feature>
<name>A0AAD6I363_PENCN</name>
<comment type="caution">
    <text evidence="2">The sequence shown here is derived from an EMBL/GenBank/DDBJ whole genome shotgun (WGS) entry which is preliminary data.</text>
</comment>
<dbReference type="Proteomes" id="UP001219568">
    <property type="component" value="Unassembled WGS sequence"/>
</dbReference>
<dbReference type="EMBL" id="JAQJZL010000015">
    <property type="protein sequence ID" value="KAJ6027424.1"/>
    <property type="molecule type" value="Genomic_DNA"/>
</dbReference>
<protein>
    <submittedName>
        <fullName evidence="2">Glucose-methanol-choline oxidoreductase N-terminal</fullName>
    </submittedName>
</protein>
<evidence type="ECO:0000256" key="1">
    <source>
        <dbReference type="SAM" id="MobiDB-lite"/>
    </source>
</evidence>
<proteinExistence type="predicted"/>
<organism evidence="2 3">
    <name type="scientific">Penicillium canescens</name>
    <dbReference type="NCBI Taxonomy" id="5083"/>
    <lineage>
        <taxon>Eukaryota</taxon>
        <taxon>Fungi</taxon>
        <taxon>Dikarya</taxon>
        <taxon>Ascomycota</taxon>
        <taxon>Pezizomycotina</taxon>
        <taxon>Eurotiomycetes</taxon>
        <taxon>Eurotiomycetidae</taxon>
        <taxon>Eurotiales</taxon>
        <taxon>Aspergillaceae</taxon>
        <taxon>Penicillium</taxon>
    </lineage>
</organism>
<keyword evidence="3" id="KW-1185">Reference proteome</keyword>
<reference evidence="2" key="2">
    <citation type="submission" date="2023-01" db="EMBL/GenBank/DDBJ databases">
        <authorList>
            <person name="Petersen C."/>
        </authorList>
    </citation>
    <scope>NUCLEOTIDE SEQUENCE</scope>
    <source>
        <strain evidence="2">IBT 15450</strain>
    </source>
</reference>